<evidence type="ECO:0000256" key="3">
    <source>
        <dbReference type="ARBA" id="ARBA00022982"/>
    </source>
</evidence>
<evidence type="ECO:0000256" key="1">
    <source>
        <dbReference type="ARBA" id="ARBA00008987"/>
    </source>
</evidence>
<sequence length="98" mass="11595">MIISKIDLQNIINKEENVLVDFFANWCAPCQRLMPILEKLKKERKDIKIVKIDIDLNQDLLLDNNIKSFPTLILYKKGKEIKRKIGFCSFEELLIFIQ</sequence>
<dbReference type="InterPro" id="IPR005746">
    <property type="entry name" value="Thioredoxin"/>
</dbReference>
<dbReference type="PRINTS" id="PR00421">
    <property type="entry name" value="THIOREDOXIN"/>
</dbReference>
<dbReference type="Proteomes" id="UP000249343">
    <property type="component" value="Unassembled WGS sequence"/>
</dbReference>
<feature type="disulfide bond" description="Redox-active" evidence="8">
    <location>
        <begin position="27"/>
        <end position="30"/>
    </location>
</feature>
<reference evidence="11 13" key="1">
    <citation type="submission" date="2014-04" db="EMBL/GenBank/DDBJ databases">
        <title>Genome study of Napier grass stunt phytoplasma.</title>
        <authorList>
            <person name="Kawicha P."/>
            <person name="Dickinson M."/>
            <person name="Hodgetts J."/>
        </authorList>
    </citation>
    <scope>NUCLEOTIDE SEQUENCE [LARGE SCALE GENOMIC DNA]</scope>
    <source>
        <strain evidence="11 13">NGS-S10</strain>
    </source>
</reference>
<keyword evidence="4 8" id="KW-1015">Disulfide bond</keyword>
<feature type="active site" description="Nucleophile" evidence="7">
    <location>
        <position position="30"/>
    </location>
</feature>
<keyword evidence="2" id="KW-0813">Transport</keyword>
<keyword evidence="5 8" id="KW-0676">Redox-active center</keyword>
<feature type="site" description="Contributes to redox potential value" evidence="7">
    <location>
        <position position="28"/>
    </location>
</feature>
<dbReference type="InterPro" id="IPR017937">
    <property type="entry name" value="Thioredoxin_CS"/>
</dbReference>
<dbReference type="Gene3D" id="3.40.30.10">
    <property type="entry name" value="Glutaredoxin"/>
    <property type="match status" value="1"/>
</dbReference>
<evidence type="ECO:0000259" key="9">
    <source>
        <dbReference type="PROSITE" id="PS51352"/>
    </source>
</evidence>
<dbReference type="AlphaFoldDB" id="A0A139JQ71"/>
<dbReference type="PATRIC" id="fig|203274.3.peg.164"/>
<dbReference type="CDD" id="cd02947">
    <property type="entry name" value="TRX_family"/>
    <property type="match status" value="1"/>
</dbReference>
<dbReference type="GO" id="GO:0005737">
    <property type="term" value="C:cytoplasm"/>
    <property type="evidence" value="ECO:0007669"/>
    <property type="project" value="TreeGrafter"/>
</dbReference>
<evidence type="ECO:0000256" key="7">
    <source>
        <dbReference type="PIRSR" id="PIRSR000077-1"/>
    </source>
</evidence>
<keyword evidence="3" id="KW-0249">Electron transport</keyword>
<evidence type="ECO:0000313" key="13">
    <source>
        <dbReference type="Proteomes" id="UP000249343"/>
    </source>
</evidence>
<comment type="similarity">
    <text evidence="1">Belongs to the thioredoxin family.</text>
</comment>
<dbReference type="GO" id="GO:0015035">
    <property type="term" value="F:protein-disulfide reductase activity"/>
    <property type="evidence" value="ECO:0007669"/>
    <property type="project" value="UniProtKB-UniRule"/>
</dbReference>
<dbReference type="InterPro" id="IPR013766">
    <property type="entry name" value="Thioredoxin_domain"/>
</dbReference>
<evidence type="ECO:0000313" key="10">
    <source>
        <dbReference type="EMBL" id="KXT29112.1"/>
    </source>
</evidence>
<dbReference type="RefSeq" id="WP_066540610.1">
    <property type="nucleotide sequence ID" value="NZ_JHUK01000003.1"/>
</dbReference>
<feature type="domain" description="Thioredoxin" evidence="9">
    <location>
        <begin position="1"/>
        <end position="98"/>
    </location>
</feature>
<evidence type="ECO:0000256" key="6">
    <source>
        <dbReference type="NCBIfam" id="TIGR01068"/>
    </source>
</evidence>
<dbReference type="Pfam" id="PF00085">
    <property type="entry name" value="Thioredoxin"/>
    <property type="match status" value="1"/>
</dbReference>
<accession>A0A139JQ71</accession>
<dbReference type="EMBL" id="JHUK01000003">
    <property type="protein sequence ID" value="RAM57816.1"/>
    <property type="molecule type" value="Genomic_DNA"/>
</dbReference>
<dbReference type="SUPFAM" id="SSF52833">
    <property type="entry name" value="Thioredoxin-like"/>
    <property type="match status" value="1"/>
</dbReference>
<evidence type="ECO:0000256" key="8">
    <source>
        <dbReference type="PIRSR" id="PIRSR000077-4"/>
    </source>
</evidence>
<dbReference type="OrthoDB" id="9790390at2"/>
<dbReference type="PANTHER" id="PTHR45663:SF11">
    <property type="entry name" value="GEO12009P1"/>
    <property type="match status" value="1"/>
</dbReference>
<dbReference type="PIRSF" id="PIRSF000077">
    <property type="entry name" value="Thioredoxin"/>
    <property type="match status" value="1"/>
</dbReference>
<evidence type="ECO:0000313" key="12">
    <source>
        <dbReference type="Proteomes" id="UP000070069"/>
    </source>
</evidence>
<dbReference type="PANTHER" id="PTHR45663">
    <property type="entry name" value="GEO12009P1"/>
    <property type="match status" value="1"/>
</dbReference>
<dbReference type="PROSITE" id="PS00194">
    <property type="entry name" value="THIOREDOXIN_1"/>
    <property type="match status" value="1"/>
</dbReference>
<evidence type="ECO:0000313" key="11">
    <source>
        <dbReference type="EMBL" id="RAM57816.1"/>
    </source>
</evidence>
<dbReference type="PROSITE" id="PS51352">
    <property type="entry name" value="THIOREDOXIN_2"/>
    <property type="match status" value="1"/>
</dbReference>
<keyword evidence="13" id="KW-1185">Reference proteome</keyword>
<dbReference type="EMBL" id="LTBM01000014">
    <property type="protein sequence ID" value="KXT29112.1"/>
    <property type="molecule type" value="Genomic_DNA"/>
</dbReference>
<dbReference type="Proteomes" id="UP000070069">
    <property type="component" value="Unassembled WGS sequence"/>
</dbReference>
<evidence type="ECO:0000256" key="4">
    <source>
        <dbReference type="ARBA" id="ARBA00023157"/>
    </source>
</evidence>
<evidence type="ECO:0000256" key="2">
    <source>
        <dbReference type="ARBA" id="ARBA00022448"/>
    </source>
</evidence>
<reference evidence="10 12" key="2">
    <citation type="submission" date="2016-02" db="EMBL/GenBank/DDBJ databases">
        <title>A draft genome sequence of Candidatus Phytoplasma oryzae strain Mbita1, the causative agent of Napier Grass stunt disease in Kenya.</title>
        <authorList>
            <person name="Fischer A."/>
            <person name="Santa-Cruz I."/>
            <person name="Wambua L."/>
            <person name="Olds C."/>
            <person name="Midega C."/>
            <person name="Dickinson M."/>
            <person name="Kawicha P."/>
            <person name="Khan Z."/>
            <person name="Masiga D."/>
            <person name="Jores J."/>
            <person name="Bernd S."/>
        </authorList>
    </citation>
    <scope>NUCLEOTIDE SEQUENCE [LARGE SCALE GENOMIC DNA]</scope>
    <source>
        <strain evidence="10">Mbita1</strain>
    </source>
</reference>
<feature type="site" description="Contributes to redox potential value" evidence="7">
    <location>
        <position position="29"/>
    </location>
</feature>
<proteinExistence type="inferred from homology"/>
<gene>
    <name evidence="10" type="primary">trxA</name>
    <name evidence="10" type="ORF">AXA84_0373</name>
    <name evidence="11" type="ORF">DH96_01835</name>
</gene>
<dbReference type="InterPro" id="IPR036249">
    <property type="entry name" value="Thioredoxin-like_sf"/>
</dbReference>
<feature type="site" description="Deprotonates C-terminal active site Cys" evidence="7">
    <location>
        <position position="21"/>
    </location>
</feature>
<evidence type="ECO:0000256" key="5">
    <source>
        <dbReference type="ARBA" id="ARBA00023284"/>
    </source>
</evidence>
<protein>
    <recommendedName>
        <fullName evidence="6">Thioredoxin</fullName>
    </recommendedName>
</protein>
<organism evidence="10 12">
    <name type="scientific">Candidatus Phytoplasma oryzae</name>
    <dbReference type="NCBI Taxonomy" id="203274"/>
    <lineage>
        <taxon>Bacteria</taxon>
        <taxon>Bacillati</taxon>
        <taxon>Mycoplasmatota</taxon>
        <taxon>Mollicutes</taxon>
        <taxon>Acholeplasmatales</taxon>
        <taxon>Acholeplasmataceae</taxon>
        <taxon>Candidatus Phytoplasma</taxon>
        <taxon>16SrXI (Rice yellow dwarf group)</taxon>
    </lineage>
</organism>
<dbReference type="NCBIfam" id="TIGR01068">
    <property type="entry name" value="thioredoxin"/>
    <property type="match status" value="1"/>
</dbReference>
<feature type="active site" description="Nucleophile" evidence="7">
    <location>
        <position position="27"/>
    </location>
</feature>
<name>A0A139JQ71_9MOLU</name>
<comment type="caution">
    <text evidence="10">The sequence shown here is derived from an EMBL/GenBank/DDBJ whole genome shotgun (WGS) entry which is preliminary data.</text>
</comment>